<dbReference type="InterPro" id="IPR000719">
    <property type="entry name" value="Prot_kinase_dom"/>
</dbReference>
<dbReference type="PANTHER" id="PTHR24055">
    <property type="entry name" value="MITOGEN-ACTIVATED PROTEIN KINASE"/>
    <property type="match status" value="1"/>
</dbReference>
<keyword evidence="1" id="KW-0723">Serine/threonine-protein kinase</keyword>
<dbReference type="InterPro" id="IPR011009">
    <property type="entry name" value="Kinase-like_dom_sf"/>
</dbReference>
<keyword evidence="5" id="KW-0067">ATP-binding</keyword>
<sequence>MQTQIPSFSQDFDMRKFHQVTIQDKKYNTQSTFTIPIRYSNLSFLNAGAQGTVVIADDAVRGERVAIKKMQRPFVMTMSAKRAYREFVLLTTIKHPNDLKPSNIVVSERCELKILDFGLARKTNVDTAMRMSDYVVTRYYRAPEVIFGLPYTEKMDIWSVGCIFAEMINQKVLFPGDDRLDQWTQICKVMGSPNNDFINKLSKSAAFYVRNLGNYKPKSMSEIVPDSNFLEETENPKVNFTASAARDLLSNMLKIDPDERYSVEDALQHPYVKLWFKEEEVNAPVSENRYNQEIDLAEKTLQEWKCLIFEEVKRYQTEHDIFYG</sequence>
<feature type="domain" description="Protein kinase" evidence="6">
    <location>
        <begin position="1"/>
        <end position="272"/>
    </location>
</feature>
<dbReference type="PROSITE" id="PS50011">
    <property type="entry name" value="PROTEIN_KINASE_DOM"/>
    <property type="match status" value="1"/>
</dbReference>
<dbReference type="InterPro" id="IPR050117">
    <property type="entry name" value="MAPK"/>
</dbReference>
<keyword evidence="8" id="KW-1185">Reference proteome</keyword>
<reference evidence="8" key="1">
    <citation type="submission" date="2011-07" db="EMBL/GenBank/DDBJ databases">
        <authorList>
            <consortium name="Caenorhabditis brenneri Sequencing and Analysis Consortium"/>
            <person name="Wilson R.K."/>
        </authorList>
    </citation>
    <scope>NUCLEOTIDE SEQUENCE [LARGE SCALE GENOMIC DNA]</scope>
    <source>
        <strain evidence="8">PB2801</strain>
    </source>
</reference>
<evidence type="ECO:0000313" key="8">
    <source>
        <dbReference type="Proteomes" id="UP000008068"/>
    </source>
</evidence>
<organism evidence="8">
    <name type="scientific">Caenorhabditis brenneri</name>
    <name type="common">Nematode worm</name>
    <dbReference type="NCBI Taxonomy" id="135651"/>
    <lineage>
        <taxon>Eukaryota</taxon>
        <taxon>Metazoa</taxon>
        <taxon>Ecdysozoa</taxon>
        <taxon>Nematoda</taxon>
        <taxon>Chromadorea</taxon>
        <taxon>Rhabditida</taxon>
        <taxon>Rhabditina</taxon>
        <taxon>Rhabditomorpha</taxon>
        <taxon>Rhabditoidea</taxon>
        <taxon>Rhabditidae</taxon>
        <taxon>Peloderinae</taxon>
        <taxon>Caenorhabditis</taxon>
    </lineage>
</organism>
<dbReference type="AlphaFoldDB" id="G0P756"/>
<evidence type="ECO:0000256" key="5">
    <source>
        <dbReference type="ARBA" id="ARBA00022840"/>
    </source>
</evidence>
<dbReference type="Proteomes" id="UP000008068">
    <property type="component" value="Unassembled WGS sequence"/>
</dbReference>
<evidence type="ECO:0000256" key="3">
    <source>
        <dbReference type="ARBA" id="ARBA00022741"/>
    </source>
</evidence>
<keyword evidence="4" id="KW-0418">Kinase</keyword>
<evidence type="ECO:0000256" key="2">
    <source>
        <dbReference type="ARBA" id="ARBA00022679"/>
    </source>
</evidence>
<dbReference type="SUPFAM" id="SSF56112">
    <property type="entry name" value="Protein kinase-like (PK-like)"/>
    <property type="match status" value="1"/>
</dbReference>
<dbReference type="SMART" id="SM00220">
    <property type="entry name" value="S_TKc"/>
    <property type="match status" value="1"/>
</dbReference>
<dbReference type="Pfam" id="PF00069">
    <property type="entry name" value="Pkinase"/>
    <property type="match status" value="1"/>
</dbReference>
<accession>G0P756</accession>
<gene>
    <name evidence="7" type="ORF">CAEBREN_30412</name>
</gene>
<evidence type="ECO:0000256" key="1">
    <source>
        <dbReference type="ARBA" id="ARBA00022527"/>
    </source>
</evidence>
<protein>
    <recommendedName>
        <fullName evidence="6">Protein kinase domain-containing protein</fullName>
    </recommendedName>
</protein>
<keyword evidence="2" id="KW-0808">Transferase</keyword>
<dbReference type="OrthoDB" id="192887at2759"/>
<dbReference type="FunFam" id="1.10.510.10:FF:000624">
    <property type="entry name" value="Mitogen-activated protein kinase"/>
    <property type="match status" value="1"/>
</dbReference>
<evidence type="ECO:0000313" key="7">
    <source>
        <dbReference type="EMBL" id="EGT46838.1"/>
    </source>
</evidence>
<dbReference type="eggNOG" id="KOG0665">
    <property type="taxonomic scope" value="Eukaryota"/>
</dbReference>
<evidence type="ECO:0000256" key="4">
    <source>
        <dbReference type="ARBA" id="ARBA00022777"/>
    </source>
</evidence>
<dbReference type="InParanoid" id="G0P756"/>
<dbReference type="EMBL" id="GL380108">
    <property type="protein sequence ID" value="EGT46838.1"/>
    <property type="molecule type" value="Genomic_DNA"/>
</dbReference>
<evidence type="ECO:0000259" key="6">
    <source>
        <dbReference type="PROSITE" id="PS50011"/>
    </source>
</evidence>
<dbReference type="HOGENOM" id="CLU_000288_181_1_1"/>
<dbReference type="Gene3D" id="1.10.510.10">
    <property type="entry name" value="Transferase(Phosphotransferase) domain 1"/>
    <property type="match status" value="1"/>
</dbReference>
<name>G0P756_CAEBE</name>
<dbReference type="STRING" id="135651.G0P756"/>
<dbReference type="GO" id="GO:0005524">
    <property type="term" value="F:ATP binding"/>
    <property type="evidence" value="ECO:0007669"/>
    <property type="project" value="UniProtKB-KW"/>
</dbReference>
<proteinExistence type="predicted"/>
<keyword evidence="3" id="KW-0547">Nucleotide-binding</keyword>
<dbReference type="GO" id="GO:0004674">
    <property type="term" value="F:protein serine/threonine kinase activity"/>
    <property type="evidence" value="ECO:0007669"/>
    <property type="project" value="UniProtKB-KW"/>
</dbReference>
<dbReference type="Gene3D" id="3.30.200.20">
    <property type="entry name" value="Phosphorylase Kinase, domain 1"/>
    <property type="match status" value="2"/>
</dbReference>